<dbReference type="GO" id="GO:0006364">
    <property type="term" value="P:rRNA processing"/>
    <property type="evidence" value="ECO:0007669"/>
    <property type="project" value="TreeGrafter"/>
</dbReference>
<feature type="region of interest" description="Disordered" evidence="1">
    <location>
        <begin position="619"/>
        <end position="740"/>
    </location>
</feature>
<dbReference type="AlphaFoldDB" id="A0AAE1F2D0"/>
<proteinExistence type="predicted"/>
<evidence type="ECO:0008006" key="4">
    <source>
        <dbReference type="Google" id="ProtNLM"/>
    </source>
</evidence>
<evidence type="ECO:0000313" key="2">
    <source>
        <dbReference type="EMBL" id="KAK3865726.1"/>
    </source>
</evidence>
<organism evidence="2 3">
    <name type="scientific">Petrolisthes cinctipes</name>
    <name type="common">Flat porcelain crab</name>
    <dbReference type="NCBI Taxonomy" id="88211"/>
    <lineage>
        <taxon>Eukaryota</taxon>
        <taxon>Metazoa</taxon>
        <taxon>Ecdysozoa</taxon>
        <taxon>Arthropoda</taxon>
        <taxon>Crustacea</taxon>
        <taxon>Multicrustacea</taxon>
        <taxon>Malacostraca</taxon>
        <taxon>Eumalacostraca</taxon>
        <taxon>Eucarida</taxon>
        <taxon>Decapoda</taxon>
        <taxon>Pleocyemata</taxon>
        <taxon>Anomura</taxon>
        <taxon>Galatheoidea</taxon>
        <taxon>Porcellanidae</taxon>
        <taxon>Petrolisthes</taxon>
    </lineage>
</organism>
<name>A0AAE1F2D0_PETCI</name>
<dbReference type="PANTHER" id="PTHR34105">
    <property type="entry name" value="PROLINE-, GLUTAMIC ACID- AND LEUCINE-RICH PROTEIN 1"/>
    <property type="match status" value="1"/>
</dbReference>
<feature type="compositionally biased region" description="Acidic residues" evidence="1">
    <location>
        <begin position="677"/>
        <end position="692"/>
    </location>
</feature>
<evidence type="ECO:0000313" key="3">
    <source>
        <dbReference type="Proteomes" id="UP001286313"/>
    </source>
</evidence>
<gene>
    <name evidence="2" type="ORF">Pcinc_028692</name>
</gene>
<comment type="caution">
    <text evidence="2">The sequence shown here is derived from an EMBL/GenBank/DDBJ whole genome shotgun (WGS) entry which is preliminary data.</text>
</comment>
<feature type="compositionally biased region" description="Basic and acidic residues" evidence="1">
    <location>
        <begin position="726"/>
        <end position="735"/>
    </location>
</feature>
<protein>
    <recommendedName>
        <fullName evidence="4">Pre-rRNA-processing protein RIX1 N-terminal domain-containing protein</fullName>
    </recommendedName>
</protein>
<sequence length="755" mass="83977">MDIYKTICSVTADGRGLVCQSARNSAIFQNELPRLLETHVREINSLLNNGQTREQGVSFLLDLVDQCPLETLCEQGNRWFRFCSQALSSVSNVQAKLDTCQVLLHLLRDKRMPSELRRAITSASPTPLIFTLAGADPLWKCAALECLWEYLRTAPGPCLPHRAFLENQMIRYLDEPIPSTGVDGGVRWAGRVYAVLPLPGQGGPKSLGHAEARTHQLSQLLSLAHSVMDYLFEGIIEKESFEHSREHRLGVADLWENAGENPTKALLAAVTRLFNTASFIAEFITTEAILAIHPQDLLSVIFRILQLETSVLSKYRSQEHKLMALIMPSLHQHVLLLLQDILFSVSESVDQYWGPLTDLLAMVSKSYAGDGGQTTRRMAYSVLDTLLQISEGRHPPPPALLTQVIKDITPTAHQVKLQKDKKFDLLGLELKTKKRKRALKTETSDSITNEPELLPLLFNQLSSTALVALKLARTTLTHALHSVSTSAHQQLQSALLSVAGIVVGRAATRLPDLYVCPQARAALYTTLAALATSPSRRWPPPYTLIMDLLKTGMADENIEVGTACQLALASVSFTVASPQVCALSQLYQLHKHNSTLQEEEEDVAIENGQSFPEGVMAEDKVDENEQEENNKQDEAREEEEERNVNESSEEEAAIIHSEDSEEEKTHDKEEKVHEKDEEIETDLEPETMEGIDDERSVRREMELSTTKRPVEAEAPLSATKKSKGKNKNDPKDEGQHIGPCLEDMLASFVDADPDD</sequence>
<dbReference type="SUPFAM" id="SSF48371">
    <property type="entry name" value="ARM repeat"/>
    <property type="match status" value="1"/>
</dbReference>
<reference evidence="2" key="1">
    <citation type="submission" date="2023-10" db="EMBL/GenBank/DDBJ databases">
        <title>Genome assemblies of two species of porcelain crab, Petrolisthes cinctipes and Petrolisthes manimaculis (Anomura: Porcellanidae).</title>
        <authorList>
            <person name="Angst P."/>
        </authorList>
    </citation>
    <scope>NUCLEOTIDE SEQUENCE</scope>
    <source>
        <strain evidence="2">PB745_01</strain>
        <tissue evidence="2">Gill</tissue>
    </source>
</reference>
<dbReference type="GO" id="GO:0005634">
    <property type="term" value="C:nucleus"/>
    <property type="evidence" value="ECO:0007669"/>
    <property type="project" value="TreeGrafter"/>
</dbReference>
<dbReference type="EMBL" id="JAWQEG010003533">
    <property type="protein sequence ID" value="KAK3865726.1"/>
    <property type="molecule type" value="Genomic_DNA"/>
</dbReference>
<dbReference type="InterPro" id="IPR016024">
    <property type="entry name" value="ARM-type_fold"/>
</dbReference>
<feature type="compositionally biased region" description="Acidic residues" evidence="1">
    <location>
        <begin position="635"/>
        <end position="652"/>
    </location>
</feature>
<accession>A0AAE1F2D0</accession>
<dbReference type="Proteomes" id="UP001286313">
    <property type="component" value="Unassembled WGS sequence"/>
</dbReference>
<keyword evidence="3" id="KW-1185">Reference proteome</keyword>
<feature type="compositionally biased region" description="Basic and acidic residues" evidence="1">
    <location>
        <begin position="693"/>
        <end position="702"/>
    </location>
</feature>
<dbReference type="PANTHER" id="PTHR34105:SF1">
    <property type="entry name" value="PROLINE-, GLUTAMIC ACID- AND LEUCINE-RICH PROTEIN 1"/>
    <property type="match status" value="1"/>
</dbReference>
<feature type="compositionally biased region" description="Basic and acidic residues" evidence="1">
    <location>
        <begin position="663"/>
        <end position="676"/>
    </location>
</feature>
<evidence type="ECO:0000256" key="1">
    <source>
        <dbReference type="SAM" id="MobiDB-lite"/>
    </source>
</evidence>